<protein>
    <submittedName>
        <fullName evidence="1">Unannotated protein</fullName>
    </submittedName>
</protein>
<name>A0A6J6WPK4_9ZZZZ</name>
<evidence type="ECO:0000313" key="1">
    <source>
        <dbReference type="EMBL" id="CAB4786670.1"/>
    </source>
</evidence>
<dbReference type="AlphaFoldDB" id="A0A6J6WPK4"/>
<accession>A0A6J6WPK4</accession>
<dbReference type="EMBL" id="CAEZZT010000124">
    <property type="protein sequence ID" value="CAB4786670.1"/>
    <property type="molecule type" value="Genomic_DNA"/>
</dbReference>
<organism evidence="1">
    <name type="scientific">freshwater metagenome</name>
    <dbReference type="NCBI Taxonomy" id="449393"/>
    <lineage>
        <taxon>unclassified sequences</taxon>
        <taxon>metagenomes</taxon>
        <taxon>ecological metagenomes</taxon>
    </lineage>
</organism>
<sequence>MPVPSATIATVEMAAVDPTRSFKSAADQNDVANSEEIHATKPNQVNQNLSDIFPLCGPLSSGTCSSFSLSRPRIMTITTAGKARSKPNRQKSR</sequence>
<gene>
    <name evidence="1" type="ORF">UFOPK2918_01251</name>
</gene>
<proteinExistence type="predicted"/>
<reference evidence="1" key="1">
    <citation type="submission" date="2020-05" db="EMBL/GenBank/DDBJ databases">
        <authorList>
            <person name="Chiriac C."/>
            <person name="Salcher M."/>
            <person name="Ghai R."/>
            <person name="Kavagutti S V."/>
        </authorList>
    </citation>
    <scope>NUCLEOTIDE SEQUENCE</scope>
</reference>